<dbReference type="STRING" id="661478.OP10G_2326"/>
<keyword evidence="1" id="KW-0812">Transmembrane</keyword>
<dbReference type="RefSeq" id="WP_025225743.1">
    <property type="nucleotide sequence ID" value="NZ_CP007139.1"/>
</dbReference>
<dbReference type="EMBL" id="CP007139">
    <property type="protein sequence ID" value="AIE85694.1"/>
    <property type="molecule type" value="Genomic_DNA"/>
</dbReference>
<name>A0A068NVS0_FIMGI</name>
<organism evidence="2 3">
    <name type="scientific">Fimbriimonas ginsengisoli Gsoil 348</name>
    <dbReference type="NCBI Taxonomy" id="661478"/>
    <lineage>
        <taxon>Bacteria</taxon>
        <taxon>Bacillati</taxon>
        <taxon>Armatimonadota</taxon>
        <taxon>Fimbriimonadia</taxon>
        <taxon>Fimbriimonadales</taxon>
        <taxon>Fimbriimonadaceae</taxon>
        <taxon>Fimbriimonas</taxon>
    </lineage>
</organism>
<feature type="transmembrane region" description="Helical" evidence="1">
    <location>
        <begin position="6"/>
        <end position="23"/>
    </location>
</feature>
<evidence type="ECO:0000256" key="1">
    <source>
        <dbReference type="SAM" id="Phobius"/>
    </source>
</evidence>
<dbReference type="AlphaFoldDB" id="A0A068NVS0"/>
<evidence type="ECO:0000313" key="3">
    <source>
        <dbReference type="Proteomes" id="UP000027982"/>
    </source>
</evidence>
<protein>
    <submittedName>
        <fullName evidence="2">Uncharacterized protein</fullName>
    </submittedName>
</protein>
<feature type="transmembrane region" description="Helical" evidence="1">
    <location>
        <begin position="68"/>
        <end position="86"/>
    </location>
</feature>
<proteinExistence type="predicted"/>
<keyword evidence="1" id="KW-0472">Membrane</keyword>
<dbReference type="KEGG" id="fgi:OP10G_2326"/>
<accession>A0A068NVS0</accession>
<keyword evidence="3" id="KW-1185">Reference proteome</keyword>
<dbReference type="HOGENOM" id="CLU_2167231_0_0_0"/>
<sequence>MKRNQLSLLCAVGAANPFLRLFLFSAKSRKRHADYQRVGLLMAAALGGEDDSIAIRLRQHQRLRWTKGAMFVLLGIVVFLLLGWGVCKLPATIDQIRNGTQSCALQFGGM</sequence>
<evidence type="ECO:0000313" key="2">
    <source>
        <dbReference type="EMBL" id="AIE85694.1"/>
    </source>
</evidence>
<keyword evidence="1" id="KW-1133">Transmembrane helix</keyword>
<reference evidence="2 3" key="1">
    <citation type="journal article" date="2014" name="PLoS ONE">
        <title>The first complete genome sequence of the class fimbriimonadia in the phylum armatimonadetes.</title>
        <authorList>
            <person name="Hu Z.Y."/>
            <person name="Wang Y.Z."/>
            <person name="Im W.T."/>
            <person name="Wang S.Y."/>
            <person name="Zhao G.P."/>
            <person name="Zheng H.J."/>
            <person name="Quan Z.X."/>
        </authorList>
    </citation>
    <scope>NUCLEOTIDE SEQUENCE [LARGE SCALE GENOMIC DNA]</scope>
    <source>
        <strain evidence="2">Gsoil 348</strain>
    </source>
</reference>
<dbReference type="Proteomes" id="UP000027982">
    <property type="component" value="Chromosome"/>
</dbReference>
<gene>
    <name evidence="2" type="ORF">OP10G_2326</name>
</gene>